<dbReference type="PRINTS" id="PR00986">
    <property type="entry name" value="TRNASYNTHVAL"/>
</dbReference>
<comment type="function">
    <text evidence="11">Catalyzes the attachment of valine to tRNA(Val). As ValRS can inadvertently accommodate and process structurally similar amino acids such as threonine, to avoid such errors, it has a 'posttransfer' editing activity that hydrolyzes mischarged Thr-tRNA(Val) in a tRNA-dependent manner.</text>
</comment>
<dbReference type="SUPFAM" id="SSF52374">
    <property type="entry name" value="Nucleotidylyl transferase"/>
    <property type="match status" value="1"/>
</dbReference>
<comment type="catalytic activity">
    <reaction evidence="10 11">
        <text>tRNA(Val) + L-valine + ATP = L-valyl-tRNA(Val) + AMP + diphosphate</text>
        <dbReference type="Rhea" id="RHEA:10704"/>
        <dbReference type="Rhea" id="RHEA-COMP:9672"/>
        <dbReference type="Rhea" id="RHEA-COMP:9708"/>
        <dbReference type="ChEBI" id="CHEBI:30616"/>
        <dbReference type="ChEBI" id="CHEBI:33019"/>
        <dbReference type="ChEBI" id="CHEBI:57762"/>
        <dbReference type="ChEBI" id="CHEBI:78442"/>
        <dbReference type="ChEBI" id="CHEBI:78537"/>
        <dbReference type="ChEBI" id="CHEBI:456215"/>
        <dbReference type="EC" id="6.1.1.9"/>
    </reaction>
</comment>
<comment type="similarity">
    <text evidence="11">Belongs to the class-I aminoacyl-tRNA synthetase family. ValS type 1 subfamily.</text>
</comment>
<keyword evidence="4 11" id="KW-0436">Ligase</keyword>
<dbReference type="NCBIfam" id="NF004349">
    <property type="entry name" value="PRK05729.1"/>
    <property type="match status" value="1"/>
</dbReference>
<dbReference type="InterPro" id="IPR013155">
    <property type="entry name" value="M/V/L/I-tRNA-synth_anticd-bd"/>
</dbReference>
<gene>
    <name evidence="11" type="primary">valS</name>
    <name evidence="14" type="ORF">EVB00_02245</name>
</gene>
<dbReference type="Gene3D" id="1.10.730.10">
    <property type="entry name" value="Isoleucyl-tRNA Synthetase, Domain 1"/>
    <property type="match status" value="1"/>
</dbReference>
<proteinExistence type="inferred from homology"/>
<dbReference type="CDD" id="cd07962">
    <property type="entry name" value="Anticodon_Ia_Val"/>
    <property type="match status" value="1"/>
</dbReference>
<reference evidence="14 15" key="1">
    <citation type="submission" date="2019-02" db="EMBL/GenBank/DDBJ databases">
        <title>Prokaryotic population dynamics and viral predation in marine succession experiment using metagenomics: the confinement effect.</title>
        <authorList>
            <person name="Haro-Moreno J.M."/>
            <person name="Rodriguez-Valera F."/>
            <person name="Lopez-Perez M."/>
        </authorList>
    </citation>
    <scope>NUCLEOTIDE SEQUENCE [LARGE SCALE GENOMIC DNA]</scope>
    <source>
        <strain evidence="14">MED-G167</strain>
    </source>
</reference>
<dbReference type="SUPFAM" id="SSF47323">
    <property type="entry name" value="Anticodon-binding domain of a subclass of class I aminoacyl-tRNA synthetases"/>
    <property type="match status" value="1"/>
</dbReference>
<dbReference type="Gene3D" id="3.40.50.620">
    <property type="entry name" value="HUPs"/>
    <property type="match status" value="2"/>
</dbReference>
<keyword evidence="7 11" id="KW-0648">Protein biosynthesis</keyword>
<protein>
    <recommendedName>
        <fullName evidence="11">Valine--tRNA ligase</fullName>
        <ecNumber evidence="11">6.1.1.9</ecNumber>
    </recommendedName>
    <alternativeName>
        <fullName evidence="11">Valyl-tRNA synthetase</fullName>
        <shortName evidence="11">ValRS</shortName>
    </alternativeName>
</protein>
<dbReference type="HAMAP" id="MF_02004">
    <property type="entry name" value="Val_tRNA_synth_type1"/>
    <property type="match status" value="1"/>
</dbReference>
<dbReference type="InterPro" id="IPR002303">
    <property type="entry name" value="Valyl-tRNA_ligase"/>
</dbReference>
<feature type="short sequence motif" description="'HIGH' region" evidence="11">
    <location>
        <begin position="39"/>
        <end position="49"/>
    </location>
</feature>
<dbReference type="EC" id="6.1.1.9" evidence="11"/>
<dbReference type="GO" id="GO:0006438">
    <property type="term" value="P:valyl-tRNA aminoacylation"/>
    <property type="evidence" value="ECO:0007669"/>
    <property type="project" value="UniProtKB-UniRule"/>
</dbReference>
<comment type="domain">
    <text evidence="11">The C-terminal coiled-coil domain is crucial for aminoacylation activity.</text>
</comment>
<evidence type="ECO:0000256" key="10">
    <source>
        <dbReference type="ARBA" id="ARBA00047552"/>
    </source>
</evidence>
<keyword evidence="5 11" id="KW-0547">Nucleotide-binding</keyword>
<dbReference type="Pfam" id="PF08264">
    <property type="entry name" value="Anticodon_1"/>
    <property type="match status" value="1"/>
</dbReference>
<dbReference type="EMBL" id="SHBM01000029">
    <property type="protein sequence ID" value="RZO17533.1"/>
    <property type="molecule type" value="Genomic_DNA"/>
</dbReference>
<comment type="subcellular location">
    <subcellularLocation>
        <location evidence="1 11">Cytoplasm</location>
    </subcellularLocation>
</comment>
<organism evidence="14 15">
    <name type="scientific">SAR86 cluster bacterium</name>
    <dbReference type="NCBI Taxonomy" id="2030880"/>
    <lineage>
        <taxon>Bacteria</taxon>
        <taxon>Pseudomonadati</taxon>
        <taxon>Pseudomonadota</taxon>
        <taxon>Gammaproteobacteria</taxon>
        <taxon>SAR86 cluster</taxon>
    </lineage>
</organism>
<keyword evidence="8 11" id="KW-0175">Coiled coil</keyword>
<evidence type="ECO:0000256" key="7">
    <source>
        <dbReference type="ARBA" id="ARBA00022917"/>
    </source>
</evidence>
<feature type="domain" description="Methionyl/Valyl/Leucyl/Isoleucyl-tRNA synthetase anticodon-binding" evidence="13">
    <location>
        <begin position="652"/>
        <end position="736"/>
    </location>
</feature>
<keyword evidence="3 11" id="KW-0963">Cytoplasm</keyword>
<comment type="subunit">
    <text evidence="2 11">Monomer.</text>
</comment>
<dbReference type="GO" id="GO:0005829">
    <property type="term" value="C:cytosol"/>
    <property type="evidence" value="ECO:0007669"/>
    <property type="project" value="TreeGrafter"/>
</dbReference>
<feature type="domain" description="Aminoacyl-tRNA synthetase class Ia" evidence="12">
    <location>
        <begin position="14"/>
        <end position="613"/>
    </location>
</feature>
<evidence type="ECO:0000313" key="15">
    <source>
        <dbReference type="Proteomes" id="UP000318359"/>
    </source>
</evidence>
<dbReference type="InterPro" id="IPR009080">
    <property type="entry name" value="tRNAsynth_Ia_anticodon-bd"/>
</dbReference>
<dbReference type="AlphaFoldDB" id="A0A520M8I4"/>
<dbReference type="InterPro" id="IPR014729">
    <property type="entry name" value="Rossmann-like_a/b/a_fold"/>
</dbReference>
<evidence type="ECO:0000256" key="11">
    <source>
        <dbReference type="HAMAP-Rule" id="MF_02004"/>
    </source>
</evidence>
<evidence type="ECO:0000256" key="1">
    <source>
        <dbReference type="ARBA" id="ARBA00004496"/>
    </source>
</evidence>
<dbReference type="GO" id="GO:0002161">
    <property type="term" value="F:aminoacyl-tRNA deacylase activity"/>
    <property type="evidence" value="ECO:0007669"/>
    <property type="project" value="InterPro"/>
</dbReference>
<feature type="binding site" evidence="11">
    <location>
        <position position="540"/>
    </location>
    <ligand>
        <name>ATP</name>
        <dbReference type="ChEBI" id="CHEBI:30616"/>
    </ligand>
</feature>
<dbReference type="NCBIfam" id="TIGR00422">
    <property type="entry name" value="valS"/>
    <property type="match status" value="1"/>
</dbReference>
<dbReference type="Pfam" id="PF00133">
    <property type="entry name" value="tRNA-synt_1"/>
    <property type="match status" value="1"/>
</dbReference>
<dbReference type="SUPFAM" id="SSF50677">
    <property type="entry name" value="ValRS/IleRS/LeuRS editing domain"/>
    <property type="match status" value="1"/>
</dbReference>
<evidence type="ECO:0000259" key="12">
    <source>
        <dbReference type="Pfam" id="PF00133"/>
    </source>
</evidence>
<dbReference type="PANTHER" id="PTHR11946:SF93">
    <property type="entry name" value="VALINE--TRNA LIGASE, CHLOROPLASTIC_MITOCHONDRIAL 2"/>
    <property type="match status" value="1"/>
</dbReference>
<comment type="domain">
    <text evidence="11">ValRS has two distinct active sites: one for aminoacylation and one for editing. The misactivated threonine is translocated from the active site to the editing site.</text>
</comment>
<evidence type="ECO:0000256" key="5">
    <source>
        <dbReference type="ARBA" id="ARBA00022741"/>
    </source>
</evidence>
<evidence type="ECO:0000259" key="13">
    <source>
        <dbReference type="Pfam" id="PF08264"/>
    </source>
</evidence>
<keyword evidence="6 11" id="KW-0067">ATP-binding</keyword>
<dbReference type="CDD" id="cd00817">
    <property type="entry name" value="ValRS_core"/>
    <property type="match status" value="1"/>
</dbReference>
<accession>A0A520M8I4</accession>
<evidence type="ECO:0000256" key="2">
    <source>
        <dbReference type="ARBA" id="ARBA00011245"/>
    </source>
</evidence>
<sequence>MDKTYYPIEVEEKWSDIWSKRALKNEDSAESFSQVIPPPNVTGTLHMGHSFQYAIMDFYTRYHHMSGKDAHWQVGSDHAGIATQMVVENNLAKDGISRNDLGREKFLKEVWSWKEFSEEKITSQIKRLGSSVDWDKYRFTADDDFNKAVIKAFVELYRKEKIYRGYRLVNWDPSLKTAVSDLEVIRQEKDGLLWHINYPIEDSKEFVTVATTRPETMFGDMAVAVNPDDTRYKTLIGKNVILPFLNRKMPIIGDDYVDMEFGTGCLKITPGHDFNDYEIGKKYSLHEVDGKVETSSNGSDFKPINIFNDDAWSNENVPKPFNNLDRFKVRKLVIEKLQELNLLIKEEKHHISVPRGERSNIVIEPKLSHQWYVKTSEMASKANDAVNNGEIKFHPENWIKTYFNWMNNIEDWCISRQIWWGHRIPAWYDNEGKFYVGYDEEEIRSKYDLDKKEELKQDEDVLDTWFSSSLWPFASLGWPEETDDYNKHFPTTLLVTGFDIIFFWVARMMMMSLEFTNQIPFKNVYVTGLIRDENGQKMSKSKGNVIDPLDLVYGISLEDLLKKRTANLMQEGLANKIERKTKKQFPNGIESYGTDALRMTFYSLATHTKDISFEMGRLKGYRNFCTKIWNAARFINGYPEANETFNPDNETDKWIEEEFNNSIKRIDKNIKDYRLDFAINEVYEFFWSKFCDIYIEECKKSGQTNNLRPMLQRILIMMHPFAPFITEEIHTLLFEKEIIG</sequence>
<feature type="short sequence motif" description="'KMSKS' region" evidence="11">
    <location>
        <begin position="537"/>
        <end position="541"/>
    </location>
</feature>
<evidence type="ECO:0000256" key="6">
    <source>
        <dbReference type="ARBA" id="ARBA00022840"/>
    </source>
</evidence>
<evidence type="ECO:0000256" key="3">
    <source>
        <dbReference type="ARBA" id="ARBA00022490"/>
    </source>
</evidence>
<evidence type="ECO:0000256" key="8">
    <source>
        <dbReference type="ARBA" id="ARBA00023054"/>
    </source>
</evidence>
<comment type="caution">
    <text evidence="14">The sequence shown here is derived from an EMBL/GenBank/DDBJ whole genome shotgun (WGS) entry which is preliminary data.</text>
</comment>
<dbReference type="InterPro" id="IPR033705">
    <property type="entry name" value="Anticodon_Ia_Val"/>
</dbReference>
<dbReference type="InterPro" id="IPR001412">
    <property type="entry name" value="aa-tRNA-synth_I_CS"/>
</dbReference>
<dbReference type="InterPro" id="IPR009008">
    <property type="entry name" value="Val/Leu/Ile-tRNA-synth_edit"/>
</dbReference>
<dbReference type="Proteomes" id="UP000318359">
    <property type="component" value="Unassembled WGS sequence"/>
</dbReference>
<evidence type="ECO:0000313" key="14">
    <source>
        <dbReference type="EMBL" id="RZO17533.1"/>
    </source>
</evidence>
<dbReference type="FunFam" id="3.40.50.620:FF:000032">
    <property type="entry name" value="Valine--tRNA ligase"/>
    <property type="match status" value="1"/>
</dbReference>
<name>A0A520M8I4_9GAMM</name>
<dbReference type="InterPro" id="IPR002300">
    <property type="entry name" value="aa-tRNA-synth_Ia"/>
</dbReference>
<dbReference type="Gene3D" id="3.90.740.10">
    <property type="entry name" value="Valyl/Leucyl/Isoleucyl-tRNA synthetase, editing domain"/>
    <property type="match status" value="1"/>
</dbReference>
<evidence type="ECO:0000256" key="4">
    <source>
        <dbReference type="ARBA" id="ARBA00022598"/>
    </source>
</evidence>
<keyword evidence="9 11" id="KW-0030">Aminoacyl-tRNA synthetase</keyword>
<dbReference type="PANTHER" id="PTHR11946">
    <property type="entry name" value="VALYL-TRNA SYNTHETASES"/>
    <property type="match status" value="1"/>
</dbReference>
<dbReference type="GO" id="GO:0005524">
    <property type="term" value="F:ATP binding"/>
    <property type="evidence" value="ECO:0007669"/>
    <property type="project" value="UniProtKB-UniRule"/>
</dbReference>
<dbReference type="PROSITE" id="PS00178">
    <property type="entry name" value="AA_TRNA_LIGASE_I"/>
    <property type="match status" value="1"/>
</dbReference>
<evidence type="ECO:0000256" key="9">
    <source>
        <dbReference type="ARBA" id="ARBA00023146"/>
    </source>
</evidence>
<dbReference type="FunFam" id="3.40.50.620:FF:000098">
    <property type="entry name" value="Valine--tRNA ligase"/>
    <property type="match status" value="1"/>
</dbReference>
<dbReference type="GO" id="GO:0004832">
    <property type="term" value="F:valine-tRNA ligase activity"/>
    <property type="evidence" value="ECO:0007669"/>
    <property type="project" value="UniProtKB-UniRule"/>
</dbReference>